<evidence type="ECO:0000256" key="1">
    <source>
        <dbReference type="SAM" id="SignalP"/>
    </source>
</evidence>
<dbReference type="RefSeq" id="WP_310344995.1">
    <property type="nucleotide sequence ID" value="NZ_JAVDXQ010000003.1"/>
</dbReference>
<feature type="chain" id="PRO_5046825133" description="PEP-CTERM protein-sorting domain-containing protein" evidence="1">
    <location>
        <begin position="22"/>
        <end position="217"/>
    </location>
</feature>
<organism evidence="2 3">
    <name type="scientific">Pelomonas aquatica</name>
    <dbReference type="NCBI Taxonomy" id="431058"/>
    <lineage>
        <taxon>Bacteria</taxon>
        <taxon>Pseudomonadati</taxon>
        <taxon>Pseudomonadota</taxon>
        <taxon>Betaproteobacteria</taxon>
        <taxon>Burkholderiales</taxon>
        <taxon>Sphaerotilaceae</taxon>
        <taxon>Roseateles</taxon>
    </lineage>
</organism>
<dbReference type="Proteomes" id="UP001180536">
    <property type="component" value="Unassembled WGS sequence"/>
</dbReference>
<sequence length="217" mass="22338">MQRPLIAATLLALAALGTAQAATVSVYNSLAAWQGAVSGSVQTQDFSGYAVGTDLTGVPVLPGVTLTSNLGPMEVFGADHTAMAFGPRNLGNAYYEAQYALPFLATALDIVAFESIPGNGSTGVDQGLLSFMFSDGTSQDLAISGGDGSPIFIGVVSDVAITSLRWTEPHEASGGNEETSLDNLRVAMRAPTELPLPGSLPLAMLALGAVPLARRRR</sequence>
<accession>A0ABU1Z996</accession>
<feature type="signal peptide" evidence="1">
    <location>
        <begin position="1"/>
        <end position="21"/>
    </location>
</feature>
<gene>
    <name evidence="2" type="ORF">J2X16_002510</name>
</gene>
<keyword evidence="3" id="KW-1185">Reference proteome</keyword>
<evidence type="ECO:0000313" key="3">
    <source>
        <dbReference type="Proteomes" id="UP001180536"/>
    </source>
</evidence>
<comment type="caution">
    <text evidence="2">The sequence shown here is derived from an EMBL/GenBank/DDBJ whole genome shotgun (WGS) entry which is preliminary data.</text>
</comment>
<protein>
    <recommendedName>
        <fullName evidence="4">PEP-CTERM protein-sorting domain-containing protein</fullName>
    </recommendedName>
</protein>
<proteinExistence type="predicted"/>
<evidence type="ECO:0000313" key="2">
    <source>
        <dbReference type="EMBL" id="MDR7297163.1"/>
    </source>
</evidence>
<name>A0ABU1Z996_9BURK</name>
<reference evidence="2 3" key="1">
    <citation type="submission" date="2023-07" db="EMBL/GenBank/DDBJ databases">
        <title>Sorghum-associated microbial communities from plants grown in Nebraska, USA.</title>
        <authorList>
            <person name="Schachtman D."/>
        </authorList>
    </citation>
    <scope>NUCLEOTIDE SEQUENCE [LARGE SCALE GENOMIC DNA]</scope>
    <source>
        <strain evidence="2 3">BE310</strain>
    </source>
</reference>
<evidence type="ECO:0008006" key="4">
    <source>
        <dbReference type="Google" id="ProtNLM"/>
    </source>
</evidence>
<dbReference type="EMBL" id="JAVDXQ010000003">
    <property type="protein sequence ID" value="MDR7297163.1"/>
    <property type="molecule type" value="Genomic_DNA"/>
</dbReference>
<keyword evidence="1" id="KW-0732">Signal</keyword>